<dbReference type="InterPro" id="IPR036390">
    <property type="entry name" value="WH_DNA-bd_sf"/>
</dbReference>
<dbReference type="FunFam" id="1.10.10.10:FF:000001">
    <property type="entry name" value="LysR family transcriptional regulator"/>
    <property type="match status" value="1"/>
</dbReference>
<evidence type="ECO:0000313" key="7">
    <source>
        <dbReference type="Proteomes" id="UP000450676"/>
    </source>
</evidence>
<dbReference type="RefSeq" id="WP_161072004.1">
    <property type="nucleotide sequence ID" value="NZ_WWCU01000008.1"/>
</dbReference>
<proteinExistence type="inferred from homology"/>
<dbReference type="InterPro" id="IPR058163">
    <property type="entry name" value="LysR-type_TF_proteobact-type"/>
</dbReference>
<dbReference type="SUPFAM" id="SSF53850">
    <property type="entry name" value="Periplasmic binding protein-like II"/>
    <property type="match status" value="1"/>
</dbReference>
<gene>
    <name evidence="6" type="ORF">GTP77_09935</name>
</gene>
<dbReference type="PANTHER" id="PTHR30537">
    <property type="entry name" value="HTH-TYPE TRANSCRIPTIONAL REGULATOR"/>
    <property type="match status" value="1"/>
</dbReference>
<dbReference type="Proteomes" id="UP000450676">
    <property type="component" value="Unassembled WGS sequence"/>
</dbReference>
<keyword evidence="3" id="KW-0238">DNA-binding</keyword>
<evidence type="ECO:0000256" key="4">
    <source>
        <dbReference type="ARBA" id="ARBA00023163"/>
    </source>
</evidence>
<dbReference type="PROSITE" id="PS50931">
    <property type="entry name" value="HTH_LYSR"/>
    <property type="match status" value="1"/>
</dbReference>
<sequence>MAAENLNDMYLFAKVVEHGGYSAAAAALGMQASRLSRHIVALEKDLGVRLLNRTTRRISVTEAGQTYYRHCAAVVAEAQAARDAIERTRSTPQGLVRLSAPLGLLQNGVGCIISAYLAANPLVRIAIDATNRRVDVIEEGIDIALRVRTPPLDDSDLAVRVLARSEPILVASPRLFAHYPRPTDAAGLAQLPTLAMAHPGDKFVWNFINVAGASVTVTHAPRMVTDDMPTLKLAAVDGLGVAQLPQAQVQADLDSGLLERVLPQLNFPFRLVHAVFPSRRGLVPAVRGLLDELVLGYESNSCLA</sequence>
<dbReference type="PANTHER" id="PTHR30537:SF31">
    <property type="entry name" value="TRANSCRIPTIONAL REGULATOR, LYSR FAMILY"/>
    <property type="match status" value="1"/>
</dbReference>
<dbReference type="EMBL" id="WWCU01000008">
    <property type="protein sequence ID" value="MYN07663.1"/>
    <property type="molecule type" value="Genomic_DNA"/>
</dbReference>
<keyword evidence="4" id="KW-0804">Transcription</keyword>
<name>A0A7X4KM23_9BURK</name>
<feature type="domain" description="HTH lysR-type" evidence="5">
    <location>
        <begin position="4"/>
        <end position="61"/>
    </location>
</feature>
<dbReference type="InterPro" id="IPR036388">
    <property type="entry name" value="WH-like_DNA-bd_sf"/>
</dbReference>
<keyword evidence="2" id="KW-0805">Transcription regulation</keyword>
<organism evidence="6 7">
    <name type="scientific">Pseudoduganella aquatica</name>
    <dbReference type="NCBI Taxonomy" id="2660641"/>
    <lineage>
        <taxon>Bacteria</taxon>
        <taxon>Pseudomonadati</taxon>
        <taxon>Pseudomonadota</taxon>
        <taxon>Betaproteobacteria</taxon>
        <taxon>Burkholderiales</taxon>
        <taxon>Oxalobacteraceae</taxon>
        <taxon>Telluria group</taxon>
        <taxon>Pseudoduganella</taxon>
    </lineage>
</organism>
<comment type="similarity">
    <text evidence="1">Belongs to the LysR transcriptional regulatory family.</text>
</comment>
<evidence type="ECO:0000256" key="2">
    <source>
        <dbReference type="ARBA" id="ARBA00023015"/>
    </source>
</evidence>
<evidence type="ECO:0000256" key="3">
    <source>
        <dbReference type="ARBA" id="ARBA00023125"/>
    </source>
</evidence>
<dbReference type="Pfam" id="PF00126">
    <property type="entry name" value="HTH_1"/>
    <property type="match status" value="1"/>
</dbReference>
<comment type="caution">
    <text evidence="6">The sequence shown here is derived from an EMBL/GenBank/DDBJ whole genome shotgun (WGS) entry which is preliminary data.</text>
</comment>
<dbReference type="Gene3D" id="3.40.190.290">
    <property type="match status" value="1"/>
</dbReference>
<evidence type="ECO:0000259" key="5">
    <source>
        <dbReference type="PROSITE" id="PS50931"/>
    </source>
</evidence>
<dbReference type="GO" id="GO:0006351">
    <property type="term" value="P:DNA-templated transcription"/>
    <property type="evidence" value="ECO:0007669"/>
    <property type="project" value="TreeGrafter"/>
</dbReference>
<dbReference type="InterPro" id="IPR005119">
    <property type="entry name" value="LysR_subst-bd"/>
</dbReference>
<keyword evidence="7" id="KW-1185">Reference proteome</keyword>
<dbReference type="InterPro" id="IPR000847">
    <property type="entry name" value="LysR_HTH_N"/>
</dbReference>
<dbReference type="SUPFAM" id="SSF46785">
    <property type="entry name" value="Winged helix' DNA-binding domain"/>
    <property type="match status" value="1"/>
</dbReference>
<evidence type="ECO:0000313" key="6">
    <source>
        <dbReference type="EMBL" id="MYN07663.1"/>
    </source>
</evidence>
<protein>
    <submittedName>
        <fullName evidence="6">LysR family transcriptional regulator</fullName>
    </submittedName>
</protein>
<dbReference type="AlphaFoldDB" id="A0A7X4KM23"/>
<dbReference type="Pfam" id="PF03466">
    <property type="entry name" value="LysR_substrate"/>
    <property type="match status" value="1"/>
</dbReference>
<accession>A0A7X4KM23</accession>
<dbReference type="GO" id="GO:0003700">
    <property type="term" value="F:DNA-binding transcription factor activity"/>
    <property type="evidence" value="ECO:0007669"/>
    <property type="project" value="InterPro"/>
</dbReference>
<evidence type="ECO:0000256" key="1">
    <source>
        <dbReference type="ARBA" id="ARBA00009437"/>
    </source>
</evidence>
<dbReference type="GO" id="GO:0043565">
    <property type="term" value="F:sequence-specific DNA binding"/>
    <property type="evidence" value="ECO:0007669"/>
    <property type="project" value="TreeGrafter"/>
</dbReference>
<reference evidence="6 7" key="1">
    <citation type="submission" date="2019-12" db="EMBL/GenBank/DDBJ databases">
        <title>Novel species isolated from a subtropical stream in China.</title>
        <authorList>
            <person name="Lu H."/>
        </authorList>
    </citation>
    <scope>NUCLEOTIDE SEQUENCE [LARGE SCALE GENOMIC DNA]</scope>
    <source>
        <strain evidence="6 7">FT127W</strain>
    </source>
</reference>
<dbReference type="Gene3D" id="1.10.10.10">
    <property type="entry name" value="Winged helix-like DNA-binding domain superfamily/Winged helix DNA-binding domain"/>
    <property type="match status" value="1"/>
</dbReference>